<evidence type="ECO:0000313" key="3">
    <source>
        <dbReference type="Proteomes" id="UP000800041"/>
    </source>
</evidence>
<feature type="region of interest" description="Disordered" evidence="1">
    <location>
        <begin position="43"/>
        <end position="67"/>
    </location>
</feature>
<organism evidence="2 3">
    <name type="scientific">Aulographum hederae CBS 113979</name>
    <dbReference type="NCBI Taxonomy" id="1176131"/>
    <lineage>
        <taxon>Eukaryota</taxon>
        <taxon>Fungi</taxon>
        <taxon>Dikarya</taxon>
        <taxon>Ascomycota</taxon>
        <taxon>Pezizomycotina</taxon>
        <taxon>Dothideomycetes</taxon>
        <taxon>Pleosporomycetidae</taxon>
        <taxon>Aulographales</taxon>
        <taxon>Aulographaceae</taxon>
    </lineage>
</organism>
<dbReference type="Proteomes" id="UP000800041">
    <property type="component" value="Unassembled WGS sequence"/>
</dbReference>
<sequence length="183" mass="20638">MTEIKGDRDECFIRYVRYIPTFSPDAIQGPPFRGQITSIWGKRSGVTKPGNARTTPASIAGHGHGFGPSLKARRAHGLSSARHMTRRFAARDGNHRLKFLRSPTSSSLLISQSVTNWLVSTNRTFVQVALSLSRFRLISPTCTYYQRRDNSLVVPSSSSLLLESFIFWGLNRQSQTHRDTREQ</sequence>
<evidence type="ECO:0000256" key="1">
    <source>
        <dbReference type="SAM" id="MobiDB-lite"/>
    </source>
</evidence>
<dbReference type="AlphaFoldDB" id="A0A6G1HFL1"/>
<accession>A0A6G1HFL1</accession>
<gene>
    <name evidence="2" type="ORF">K402DRAFT_70173</name>
</gene>
<reference evidence="2" key="1">
    <citation type="journal article" date="2020" name="Stud. Mycol.">
        <title>101 Dothideomycetes genomes: a test case for predicting lifestyles and emergence of pathogens.</title>
        <authorList>
            <person name="Haridas S."/>
            <person name="Albert R."/>
            <person name="Binder M."/>
            <person name="Bloem J."/>
            <person name="Labutti K."/>
            <person name="Salamov A."/>
            <person name="Andreopoulos B."/>
            <person name="Baker S."/>
            <person name="Barry K."/>
            <person name="Bills G."/>
            <person name="Bluhm B."/>
            <person name="Cannon C."/>
            <person name="Castanera R."/>
            <person name="Culley D."/>
            <person name="Daum C."/>
            <person name="Ezra D."/>
            <person name="Gonzalez J."/>
            <person name="Henrissat B."/>
            <person name="Kuo A."/>
            <person name="Liang C."/>
            <person name="Lipzen A."/>
            <person name="Lutzoni F."/>
            <person name="Magnuson J."/>
            <person name="Mondo S."/>
            <person name="Nolan M."/>
            <person name="Ohm R."/>
            <person name="Pangilinan J."/>
            <person name="Park H.-J."/>
            <person name="Ramirez L."/>
            <person name="Alfaro M."/>
            <person name="Sun H."/>
            <person name="Tritt A."/>
            <person name="Yoshinaga Y."/>
            <person name="Zwiers L.-H."/>
            <person name="Turgeon B."/>
            <person name="Goodwin S."/>
            <person name="Spatafora J."/>
            <person name="Crous P."/>
            <person name="Grigoriev I."/>
        </authorList>
    </citation>
    <scope>NUCLEOTIDE SEQUENCE</scope>
    <source>
        <strain evidence="2">CBS 113979</strain>
    </source>
</reference>
<protein>
    <submittedName>
        <fullName evidence="2">Uncharacterized protein</fullName>
    </submittedName>
</protein>
<name>A0A6G1HFL1_9PEZI</name>
<keyword evidence="3" id="KW-1185">Reference proteome</keyword>
<proteinExistence type="predicted"/>
<dbReference type="EMBL" id="ML977138">
    <property type="protein sequence ID" value="KAF1991810.1"/>
    <property type="molecule type" value="Genomic_DNA"/>
</dbReference>
<evidence type="ECO:0000313" key="2">
    <source>
        <dbReference type="EMBL" id="KAF1991810.1"/>
    </source>
</evidence>